<dbReference type="Gene3D" id="1.10.390.10">
    <property type="entry name" value="Neutral Protease Domain 2"/>
    <property type="match status" value="1"/>
</dbReference>
<dbReference type="InterPro" id="IPR040756">
    <property type="entry name" value="Peptidase_M61_N"/>
</dbReference>
<proteinExistence type="predicted"/>
<evidence type="ECO:0000259" key="2">
    <source>
        <dbReference type="Pfam" id="PF17899"/>
    </source>
</evidence>
<organism evidence="3 4">
    <name type="scientific">Splendidivirga corallicola</name>
    <dbReference type="NCBI Taxonomy" id="3051826"/>
    <lineage>
        <taxon>Bacteria</taxon>
        <taxon>Pseudomonadati</taxon>
        <taxon>Bacteroidota</taxon>
        <taxon>Cytophagia</taxon>
        <taxon>Cytophagales</taxon>
        <taxon>Splendidivirgaceae</taxon>
        <taxon>Splendidivirga</taxon>
    </lineage>
</organism>
<sequence>MMRNWLAICLILGNSLCLLAQDESVMAYTLRHSPDHKTIEISIDFDTLMANDVNLIIPQSAPGTYELTSYISFVNSVKANTAKGENIKAEKGMGSFFSFLETQPIVSIEYSVDIERMERELMGAFASSKMRENYLGMLGYSVFGFLEGFEENEVSLTIKTASDWPIFSTLSPTTERKLGIASYGASNYAVLADAQYLLGKGVELIEMNETPIPLFVAAFSETKINMEEIGRRAALALNGLADFFGYVPMPHYTVCYEFLAPLSPRHEYGFSMEHLNSMTASLDTSRAIFDYDPNARIGGLVHHIGHSWIPLRSYGKGYRPFNWQTAPLIETIWLNEGFIWYISYYYVLNFKKILSRFQSTMEEAPHFVKKMSLKELSLLGSSQYSADFRIGRNLFSRGALFAHDIDLSIKEQTNNEKSIKDALLALLKWSEKHQRAFEYDEIATIISEALNVDISNVWAKWQEPPIND</sequence>
<dbReference type="Gene3D" id="2.60.40.3650">
    <property type="match status" value="1"/>
</dbReference>
<reference evidence="3" key="1">
    <citation type="submission" date="2023-06" db="EMBL/GenBank/DDBJ databases">
        <title>Genomic of Parafulvivirga corallium.</title>
        <authorList>
            <person name="Wang G."/>
        </authorList>
    </citation>
    <scope>NUCLEOTIDE SEQUENCE</scope>
    <source>
        <strain evidence="3">BMA10</strain>
    </source>
</reference>
<dbReference type="Proteomes" id="UP001172082">
    <property type="component" value="Unassembled WGS sequence"/>
</dbReference>
<evidence type="ECO:0000313" key="3">
    <source>
        <dbReference type="EMBL" id="MDN5202667.1"/>
    </source>
</evidence>
<evidence type="ECO:0000256" key="1">
    <source>
        <dbReference type="SAM" id="SignalP"/>
    </source>
</evidence>
<evidence type="ECO:0000313" key="4">
    <source>
        <dbReference type="Proteomes" id="UP001172082"/>
    </source>
</evidence>
<dbReference type="Pfam" id="PF17899">
    <property type="entry name" value="Peptidase_M61_N"/>
    <property type="match status" value="1"/>
</dbReference>
<feature type="chain" id="PRO_5047453284" description="Peptidase M61 N-terminal domain-containing protein" evidence="1">
    <location>
        <begin position="21"/>
        <end position="468"/>
    </location>
</feature>
<name>A0ABT8KRN9_9BACT</name>
<keyword evidence="1" id="KW-0732">Signal</keyword>
<comment type="caution">
    <text evidence="3">The sequence shown here is derived from an EMBL/GenBank/DDBJ whole genome shotgun (WGS) entry which is preliminary data.</text>
</comment>
<keyword evidence="4" id="KW-1185">Reference proteome</keyword>
<dbReference type="InterPro" id="IPR027268">
    <property type="entry name" value="Peptidase_M4/M1_CTD_sf"/>
</dbReference>
<protein>
    <recommendedName>
        <fullName evidence="2">Peptidase M61 N-terminal domain-containing protein</fullName>
    </recommendedName>
</protein>
<feature type="signal peptide" evidence="1">
    <location>
        <begin position="1"/>
        <end position="20"/>
    </location>
</feature>
<gene>
    <name evidence="3" type="ORF">QQ008_14860</name>
</gene>
<accession>A0ABT8KRN9</accession>
<dbReference type="EMBL" id="JAUJEA010000005">
    <property type="protein sequence ID" value="MDN5202667.1"/>
    <property type="molecule type" value="Genomic_DNA"/>
</dbReference>
<feature type="domain" description="Peptidase M61 N-terminal" evidence="2">
    <location>
        <begin position="33"/>
        <end position="194"/>
    </location>
</feature>
<dbReference type="RefSeq" id="WP_346752689.1">
    <property type="nucleotide sequence ID" value="NZ_JAUJEA010000005.1"/>
</dbReference>